<evidence type="ECO:0000313" key="9">
    <source>
        <dbReference type="EMBL" id="NBI28301.1"/>
    </source>
</evidence>
<dbReference type="OrthoDB" id="9814256at2"/>
<dbReference type="RefSeq" id="WP_160645079.1">
    <property type="nucleotide sequence ID" value="NZ_SIJB01000012.1"/>
</dbReference>
<feature type="domain" description="PhoU" evidence="8">
    <location>
        <begin position="122"/>
        <end position="207"/>
    </location>
</feature>
<dbReference type="AlphaFoldDB" id="A0A6N9PXQ9"/>
<accession>A0A6N9PXQ9</accession>
<keyword evidence="10" id="KW-1185">Reference proteome</keyword>
<evidence type="ECO:0000256" key="4">
    <source>
        <dbReference type="ARBA" id="ARBA00022448"/>
    </source>
</evidence>
<feature type="domain" description="PhoU" evidence="8">
    <location>
        <begin position="20"/>
        <end position="106"/>
    </location>
</feature>
<evidence type="ECO:0000313" key="10">
    <source>
        <dbReference type="Proteomes" id="UP000448943"/>
    </source>
</evidence>
<dbReference type="Proteomes" id="UP000448943">
    <property type="component" value="Unassembled WGS sequence"/>
</dbReference>
<dbReference type="GO" id="GO:0006817">
    <property type="term" value="P:phosphate ion transport"/>
    <property type="evidence" value="ECO:0007669"/>
    <property type="project" value="UniProtKB-KW"/>
</dbReference>
<dbReference type="GO" id="GO:0005737">
    <property type="term" value="C:cytoplasm"/>
    <property type="evidence" value="ECO:0007669"/>
    <property type="project" value="UniProtKB-SubCell"/>
</dbReference>
<dbReference type="EMBL" id="SIJB01000012">
    <property type="protein sequence ID" value="NBI28301.1"/>
    <property type="molecule type" value="Genomic_DNA"/>
</dbReference>
<evidence type="ECO:0000256" key="3">
    <source>
        <dbReference type="ARBA" id="ARBA00011738"/>
    </source>
</evidence>
<comment type="subunit">
    <text evidence="3 7">Homodimer.</text>
</comment>
<comment type="subcellular location">
    <subcellularLocation>
        <location evidence="1 7">Cytoplasm</location>
    </subcellularLocation>
</comment>
<dbReference type="PANTHER" id="PTHR42930">
    <property type="entry name" value="PHOSPHATE-SPECIFIC TRANSPORT SYSTEM ACCESSORY PROTEIN PHOU"/>
    <property type="match status" value="1"/>
</dbReference>
<sequence>MLANRQQFDSELQQLRQVLIDMGDLVKIAILESVNSLKECDLELAKKVIDSDKEVNKLEEKVDDIGSRLIATQQPVASDLRRILIAFKMAADLERMADLAVDIAKVTVRNGKQQFIKPLVDIPRMAEVVQLMTNDSITAYIEENVDLSYKMAKMDDEVDQLHSEILRELFVMMADDPKNVNQVLNLCFVSRYLERMADHATNIGESVVYLVKGTRPDLN</sequence>
<dbReference type="InterPro" id="IPR026022">
    <property type="entry name" value="PhoU_dom"/>
</dbReference>
<name>A0A6N9PXQ9_9BACL</name>
<evidence type="ECO:0000256" key="1">
    <source>
        <dbReference type="ARBA" id="ARBA00004496"/>
    </source>
</evidence>
<dbReference type="SUPFAM" id="SSF109755">
    <property type="entry name" value="PhoU-like"/>
    <property type="match status" value="1"/>
</dbReference>
<dbReference type="NCBIfam" id="TIGR02135">
    <property type="entry name" value="phoU_full"/>
    <property type="match status" value="1"/>
</dbReference>
<dbReference type="PIRSF" id="PIRSF003107">
    <property type="entry name" value="PhoU"/>
    <property type="match status" value="1"/>
</dbReference>
<proteinExistence type="inferred from homology"/>
<dbReference type="InterPro" id="IPR028366">
    <property type="entry name" value="PhoU"/>
</dbReference>
<protein>
    <recommendedName>
        <fullName evidence="7">Phosphate-specific transport system accessory protein PhoU</fullName>
    </recommendedName>
</protein>
<keyword evidence="4 7" id="KW-0813">Transport</keyword>
<evidence type="ECO:0000256" key="2">
    <source>
        <dbReference type="ARBA" id="ARBA00008107"/>
    </source>
</evidence>
<dbReference type="GO" id="GO:0045936">
    <property type="term" value="P:negative regulation of phosphate metabolic process"/>
    <property type="evidence" value="ECO:0007669"/>
    <property type="project" value="InterPro"/>
</dbReference>
<comment type="similarity">
    <text evidence="2 7">Belongs to the PhoU family.</text>
</comment>
<dbReference type="InterPro" id="IPR038078">
    <property type="entry name" value="PhoU-like_sf"/>
</dbReference>
<dbReference type="GO" id="GO:0030643">
    <property type="term" value="P:intracellular phosphate ion homeostasis"/>
    <property type="evidence" value="ECO:0007669"/>
    <property type="project" value="InterPro"/>
</dbReference>
<gene>
    <name evidence="9" type="primary">phoU</name>
    <name evidence="9" type="ORF">ERL59_04940</name>
</gene>
<evidence type="ECO:0000259" key="8">
    <source>
        <dbReference type="Pfam" id="PF01895"/>
    </source>
</evidence>
<keyword evidence="5 7" id="KW-0963">Cytoplasm</keyword>
<dbReference type="Pfam" id="PF01895">
    <property type="entry name" value="PhoU"/>
    <property type="match status" value="2"/>
</dbReference>
<dbReference type="PANTHER" id="PTHR42930:SF3">
    <property type="entry name" value="PHOSPHATE-SPECIFIC TRANSPORT SYSTEM ACCESSORY PROTEIN PHOU"/>
    <property type="match status" value="1"/>
</dbReference>
<organism evidence="9 10">
    <name type="scientific">Chengkuizengella marina</name>
    <dbReference type="NCBI Taxonomy" id="2507566"/>
    <lineage>
        <taxon>Bacteria</taxon>
        <taxon>Bacillati</taxon>
        <taxon>Bacillota</taxon>
        <taxon>Bacilli</taxon>
        <taxon>Bacillales</taxon>
        <taxon>Paenibacillaceae</taxon>
        <taxon>Chengkuizengella</taxon>
    </lineage>
</organism>
<reference evidence="9 10" key="1">
    <citation type="submission" date="2019-01" db="EMBL/GenBank/DDBJ databases">
        <title>Chengkuizengella sp. nov., isolated from deep-sea sediment of East Pacific Ocean.</title>
        <authorList>
            <person name="Yang J."/>
            <person name="Lai Q."/>
            <person name="Shao Z."/>
        </authorList>
    </citation>
    <scope>NUCLEOTIDE SEQUENCE [LARGE SCALE GENOMIC DNA]</scope>
    <source>
        <strain evidence="9 10">YPA3-1-1</strain>
    </source>
</reference>
<comment type="caution">
    <text evidence="9">The sequence shown here is derived from an EMBL/GenBank/DDBJ whole genome shotgun (WGS) entry which is preliminary data.</text>
</comment>
<evidence type="ECO:0000256" key="5">
    <source>
        <dbReference type="ARBA" id="ARBA00022490"/>
    </source>
</evidence>
<evidence type="ECO:0000256" key="7">
    <source>
        <dbReference type="PIRNR" id="PIRNR003107"/>
    </source>
</evidence>
<comment type="function">
    <text evidence="7">Plays a role in the regulation of phosphate uptake.</text>
</comment>
<dbReference type="FunFam" id="1.20.58.220:FF:000004">
    <property type="entry name" value="Phosphate-specific transport system accessory protein PhoU"/>
    <property type="match status" value="1"/>
</dbReference>
<keyword evidence="6 7" id="KW-0592">Phosphate transport</keyword>
<evidence type="ECO:0000256" key="6">
    <source>
        <dbReference type="ARBA" id="ARBA00022592"/>
    </source>
</evidence>
<dbReference type="Gene3D" id="1.20.58.220">
    <property type="entry name" value="Phosphate transport system protein phou homolog 2, domain 2"/>
    <property type="match status" value="1"/>
</dbReference>